<evidence type="ECO:0000313" key="9">
    <source>
        <dbReference type="Proteomes" id="UP000182793"/>
    </source>
</evidence>
<dbReference type="Proteomes" id="UP000029382">
    <property type="component" value="Unassembled WGS sequence"/>
</dbReference>
<dbReference type="GO" id="GO:0030313">
    <property type="term" value="C:cell envelope"/>
    <property type="evidence" value="ECO:0007669"/>
    <property type="project" value="UniProtKB-SubCell"/>
</dbReference>
<keyword evidence="5" id="KW-0472">Membrane</keyword>
<name>A0A091BN95_STREI</name>
<evidence type="ECO:0000256" key="2">
    <source>
        <dbReference type="ARBA" id="ARBA00008520"/>
    </source>
</evidence>
<reference evidence="7 9" key="2">
    <citation type="submission" date="2016-10" db="EMBL/GenBank/DDBJ databases">
        <authorList>
            <person name="Varghese N."/>
            <person name="Submissions S."/>
        </authorList>
    </citation>
    <scope>NUCLEOTIDE SEQUENCE [LARGE SCALE GENOMIC DNA]</scope>
    <source>
        <strain evidence="7 9">JB1</strain>
    </source>
</reference>
<keyword evidence="5" id="KW-0812">Transmembrane</keyword>
<evidence type="ECO:0000256" key="1">
    <source>
        <dbReference type="ARBA" id="ARBA00004196"/>
    </source>
</evidence>
<protein>
    <submittedName>
        <fullName evidence="7">Multiple sugar transport system substrate-binding protein</fullName>
    </submittedName>
    <submittedName>
        <fullName evidence="6">Sugar-binding protein</fullName>
    </submittedName>
</protein>
<evidence type="ECO:0000256" key="3">
    <source>
        <dbReference type="ARBA" id="ARBA00022448"/>
    </source>
</evidence>
<dbReference type="InterPro" id="IPR050490">
    <property type="entry name" value="Bact_solute-bd_prot1"/>
</dbReference>
<evidence type="ECO:0000256" key="4">
    <source>
        <dbReference type="ARBA" id="ARBA00022729"/>
    </source>
</evidence>
<comment type="similarity">
    <text evidence="2">Belongs to the bacterial solute-binding protein 1 family.</text>
</comment>
<sequence>MTKLTKIKLWLSAIVLLSACIGGYVYYQMQQKTILKIGVYAGSSWDVPNGNDYKVIDTAIKRFEKLHPRVKVVYESGISKADYSTWLTDQIVAGKQPDVFIVPEDDFNLLSSTGALSNLDSSISTSFYDSIFYNSSYQAGEYNHSHYALPFESNPTMMCINIDLLEKEGISIPKSGWTVDDFYNICKQVTKDTDGDGVIDQYGCVGYTWQQAVAAYGAKLFNETGSKVYFDSEKVKKALGLITQLKALNGNYEVTMKDFDEGKVAFIPMSLAMYRTYKPYPYHVAKYSTFSWSCVTMPASQKGVDATQVSTSLYAISSKTKHRSAAWQFLKLLCTDKETQQSVFDYSQGSSVLKSVMQSKATEDKLKEDGFGSESLTVSTLDSMLSQGVTKPTFKTYNSVMNQADYIINKSLANNSIDSDLFAIQKEIEDSLK</sequence>
<evidence type="ECO:0000313" key="8">
    <source>
        <dbReference type="Proteomes" id="UP000029382"/>
    </source>
</evidence>
<dbReference type="InterPro" id="IPR006059">
    <property type="entry name" value="SBP"/>
</dbReference>
<dbReference type="Proteomes" id="UP000182793">
    <property type="component" value="Unassembled WGS sequence"/>
</dbReference>
<dbReference type="AlphaFoldDB" id="A0A091BN95"/>
<keyword evidence="3" id="KW-0813">Transport</keyword>
<dbReference type="SUPFAM" id="SSF53850">
    <property type="entry name" value="Periplasmic binding protein-like II"/>
    <property type="match status" value="1"/>
</dbReference>
<evidence type="ECO:0000313" key="7">
    <source>
        <dbReference type="EMBL" id="SFL21291.1"/>
    </source>
</evidence>
<gene>
    <name evidence="6" type="ORF">H702_09460</name>
    <name evidence="7" type="ORF">SAMN02910290_00916</name>
</gene>
<feature type="transmembrane region" description="Helical" evidence="5">
    <location>
        <begin position="7"/>
        <end position="27"/>
    </location>
</feature>
<dbReference type="CDD" id="cd13585">
    <property type="entry name" value="PBP2_TMBP_like"/>
    <property type="match status" value="1"/>
</dbReference>
<reference evidence="6 8" key="1">
    <citation type="journal article" date="2014" name="Genome Announc.">
        <title>Draft Genome Sequences of Streptococcus bovis Strains ATCC 33317 and JB1.</title>
        <authorList>
            <person name="Benahmed F.H."/>
            <person name="Gopinath G.R."/>
            <person name="Harbottle H."/>
            <person name="Cotta M.A."/>
            <person name="Luo Y."/>
            <person name="Henderson C."/>
            <person name="Teri P."/>
            <person name="Soppet D."/>
            <person name="Rasmussen M."/>
            <person name="Whitehead T.R."/>
            <person name="Davidson M."/>
        </authorList>
    </citation>
    <scope>NUCLEOTIDE SEQUENCE [LARGE SCALE GENOMIC DNA]</scope>
    <source>
        <strain evidence="6 8">JB1</strain>
    </source>
</reference>
<dbReference type="Pfam" id="PF01547">
    <property type="entry name" value="SBP_bac_1"/>
    <property type="match status" value="1"/>
</dbReference>
<evidence type="ECO:0000313" key="6">
    <source>
        <dbReference type="EMBL" id="KFN85900.1"/>
    </source>
</evidence>
<dbReference type="PANTHER" id="PTHR43649">
    <property type="entry name" value="ARABINOSE-BINDING PROTEIN-RELATED"/>
    <property type="match status" value="1"/>
</dbReference>
<dbReference type="PANTHER" id="PTHR43649:SF31">
    <property type="entry name" value="SN-GLYCEROL-3-PHOSPHATE-BINDING PERIPLASMIC PROTEIN UGPB"/>
    <property type="match status" value="1"/>
</dbReference>
<accession>A0A091BN95</accession>
<evidence type="ECO:0000256" key="5">
    <source>
        <dbReference type="SAM" id="Phobius"/>
    </source>
</evidence>
<keyword evidence="5" id="KW-1133">Transmembrane helix</keyword>
<dbReference type="Gene3D" id="3.40.190.10">
    <property type="entry name" value="Periplasmic binding protein-like II"/>
    <property type="match status" value="1"/>
</dbReference>
<keyword evidence="7" id="KW-0762">Sugar transport</keyword>
<keyword evidence="9" id="KW-1185">Reference proteome</keyword>
<dbReference type="EMBL" id="AUZH01000035">
    <property type="protein sequence ID" value="KFN85900.1"/>
    <property type="molecule type" value="Genomic_DNA"/>
</dbReference>
<keyword evidence="4" id="KW-0732">Signal</keyword>
<organism evidence="6 8">
    <name type="scientific">Streptococcus equinus JB1</name>
    <dbReference type="NCBI Taxonomy" id="1294274"/>
    <lineage>
        <taxon>Bacteria</taxon>
        <taxon>Bacillati</taxon>
        <taxon>Bacillota</taxon>
        <taxon>Bacilli</taxon>
        <taxon>Lactobacillales</taxon>
        <taxon>Streptococcaceae</taxon>
        <taxon>Streptococcus</taxon>
    </lineage>
</organism>
<dbReference type="PROSITE" id="PS51257">
    <property type="entry name" value="PROKAR_LIPOPROTEIN"/>
    <property type="match status" value="1"/>
</dbReference>
<comment type="subcellular location">
    <subcellularLocation>
        <location evidence="1">Cell envelope</location>
    </subcellularLocation>
</comment>
<comment type="caution">
    <text evidence="6">The sequence shown here is derived from an EMBL/GenBank/DDBJ whole genome shotgun (WGS) entry which is preliminary data.</text>
</comment>
<dbReference type="EMBL" id="FOTG01000004">
    <property type="protein sequence ID" value="SFL21291.1"/>
    <property type="molecule type" value="Genomic_DNA"/>
</dbReference>
<proteinExistence type="inferred from homology"/>